<dbReference type="RefSeq" id="WP_353289594.1">
    <property type="nucleotide sequence ID" value="NZ_BAABQM010000001.1"/>
</dbReference>
<dbReference type="EMBL" id="BAABQM010000001">
    <property type="protein sequence ID" value="GAA5414428.1"/>
    <property type="molecule type" value="Genomic_DNA"/>
</dbReference>
<evidence type="ECO:0000313" key="2">
    <source>
        <dbReference type="Proteomes" id="UP001449582"/>
    </source>
</evidence>
<reference evidence="1" key="1">
    <citation type="submission" date="2024-02" db="EMBL/GenBank/DDBJ databases">
        <title>Draft genome sequence of new strains in genus Ureaplasma.</title>
        <authorList>
            <person name="Nakajima Y."/>
            <person name="Segawa T."/>
        </authorList>
    </citation>
    <scope>NUCLEOTIDE SEQUENCE [LARGE SCALE GENOMIC DNA]</scope>
    <source>
        <strain evidence="1">OM1</strain>
    </source>
</reference>
<gene>
    <name evidence="1" type="ORF">UREOM_1390</name>
</gene>
<comment type="caution">
    <text evidence="1">The sequence shown here is derived from an EMBL/GenBank/DDBJ whole genome shotgun (WGS) entry which is preliminary data.</text>
</comment>
<name>A0ABP9U500_9BACT</name>
<evidence type="ECO:0008006" key="3">
    <source>
        <dbReference type="Google" id="ProtNLM"/>
    </source>
</evidence>
<organism evidence="1 2">
    <name type="scientific">Ureaplasma ceti</name>
    <dbReference type="NCBI Taxonomy" id="3119530"/>
    <lineage>
        <taxon>Bacteria</taxon>
        <taxon>Bacillati</taxon>
        <taxon>Mycoplasmatota</taxon>
        <taxon>Mycoplasmoidales</taxon>
        <taxon>Mycoplasmoidaceae</taxon>
        <taxon>Ureaplasma</taxon>
    </lineage>
</organism>
<sequence>MNKLNLQQKIAVQAQGFAATRIYPWNTALYAGLVGQALNGFLALINQMVYNNNTHPKYHTATAYDDHSTRLYIRAGHNAMSSTMSIGSPFI</sequence>
<protein>
    <recommendedName>
        <fullName evidence="3">Transketolase</fullName>
    </recommendedName>
</protein>
<proteinExistence type="predicted"/>
<keyword evidence="2" id="KW-1185">Reference proteome</keyword>
<accession>A0ABP9U500</accession>
<evidence type="ECO:0000313" key="1">
    <source>
        <dbReference type="EMBL" id="GAA5414428.1"/>
    </source>
</evidence>
<dbReference type="Proteomes" id="UP001449582">
    <property type="component" value="Unassembled WGS sequence"/>
</dbReference>